<dbReference type="InterPro" id="IPR002044">
    <property type="entry name" value="CBM20"/>
</dbReference>
<dbReference type="GO" id="GO:0016020">
    <property type="term" value="C:membrane"/>
    <property type="evidence" value="ECO:0007669"/>
    <property type="project" value="TreeGrafter"/>
</dbReference>
<dbReference type="Ensembl" id="ENSELUT00000025209.3">
    <property type="protein sequence ID" value="ENSELUP00000036519.2"/>
    <property type="gene ID" value="ENSELUG00000015857.3"/>
</dbReference>
<name>A0A3P9A724_ESOLU</name>
<dbReference type="GO" id="GO:2001070">
    <property type="term" value="F:starch binding"/>
    <property type="evidence" value="ECO:0007669"/>
    <property type="project" value="InterPro"/>
</dbReference>
<reference evidence="4" key="1">
    <citation type="journal article" date="2014" name="PLoS ONE">
        <title>The genome and linkage map of the northern pike (Esox lucius): conserved synteny revealed between the salmonid sister group and the Neoteleostei.</title>
        <authorList>
            <person name="Rondeau E.B."/>
            <person name="Minkley D.R."/>
            <person name="Leong J.S."/>
            <person name="Messmer A.M."/>
            <person name="Jantzen J.R."/>
            <person name="von Schalburg K.R."/>
            <person name="Lemon C."/>
            <person name="Bird N.H."/>
            <person name="Koop B.F."/>
        </authorList>
    </citation>
    <scope>NUCLEOTIDE SEQUENCE</scope>
</reference>
<feature type="domain" description="CBM20" evidence="2">
    <location>
        <begin position="578"/>
        <end position="678"/>
    </location>
</feature>
<evidence type="ECO:0000256" key="1">
    <source>
        <dbReference type="SAM" id="MobiDB-lite"/>
    </source>
</evidence>
<dbReference type="Ensembl" id="ENSELUT00000111994.1">
    <property type="protein sequence ID" value="ENSELUP00000085094.1"/>
    <property type="gene ID" value="ENSELUG00000015857.3"/>
</dbReference>
<dbReference type="GeneTree" id="ENSGT00390000007731"/>
<dbReference type="InParanoid" id="A0A3P9A724"/>
<dbReference type="InterPro" id="IPR013783">
    <property type="entry name" value="Ig-like_fold"/>
</dbReference>
<feature type="compositionally biased region" description="Polar residues" evidence="1">
    <location>
        <begin position="36"/>
        <end position="45"/>
    </location>
</feature>
<reference evidence="3 4" key="2">
    <citation type="submission" date="2020-02" db="EMBL/GenBank/DDBJ databases">
        <title>Esox lucius (northern pike) genome, fEsoLuc1, primary haplotype.</title>
        <authorList>
            <person name="Myers G."/>
            <person name="Karagic N."/>
            <person name="Meyer A."/>
            <person name="Pippel M."/>
            <person name="Reichard M."/>
            <person name="Winkler S."/>
            <person name="Tracey A."/>
            <person name="Sims Y."/>
            <person name="Howe K."/>
            <person name="Rhie A."/>
            <person name="Formenti G."/>
            <person name="Durbin R."/>
            <person name="Fedrigo O."/>
            <person name="Jarvis E.D."/>
        </authorList>
    </citation>
    <scope>NUCLEOTIDE SEQUENCE [LARGE SCALE GENOMIC DNA]</scope>
</reference>
<dbReference type="PANTHER" id="PTHR15048:SF0">
    <property type="entry name" value="STARCH-BINDING DOMAIN-CONTAINING PROTEIN 1"/>
    <property type="match status" value="1"/>
</dbReference>
<dbReference type="SMART" id="SM01065">
    <property type="entry name" value="CBM_2"/>
    <property type="match status" value="1"/>
</dbReference>
<dbReference type="AlphaFoldDB" id="A0A3P9A724"/>
<dbReference type="STRING" id="8010.ENSELUP00000036519"/>
<evidence type="ECO:0000313" key="3">
    <source>
        <dbReference type="Ensembl" id="ENSELUP00000036519.2"/>
    </source>
</evidence>
<feature type="region of interest" description="Disordered" evidence="1">
    <location>
        <begin position="1"/>
        <end position="45"/>
    </location>
</feature>
<dbReference type="InterPro" id="IPR013784">
    <property type="entry name" value="Carb-bd-like_fold"/>
</dbReference>
<dbReference type="OrthoDB" id="6123450at2759"/>
<organism evidence="3 4">
    <name type="scientific">Esox lucius</name>
    <name type="common">Northern pike</name>
    <dbReference type="NCBI Taxonomy" id="8010"/>
    <lineage>
        <taxon>Eukaryota</taxon>
        <taxon>Metazoa</taxon>
        <taxon>Chordata</taxon>
        <taxon>Craniata</taxon>
        <taxon>Vertebrata</taxon>
        <taxon>Euteleostomi</taxon>
        <taxon>Actinopterygii</taxon>
        <taxon>Neopterygii</taxon>
        <taxon>Teleostei</taxon>
        <taxon>Protacanthopterygii</taxon>
        <taxon>Esociformes</taxon>
        <taxon>Esocidae</taxon>
        <taxon>Esox</taxon>
    </lineage>
</organism>
<dbReference type="Proteomes" id="UP000265140">
    <property type="component" value="Chromosome 23"/>
</dbReference>
<dbReference type="Bgee" id="ENSELUG00000015857">
    <property type="expression patterns" value="Expressed in ovary and 13 other cell types or tissues"/>
</dbReference>
<evidence type="ECO:0000313" key="4">
    <source>
        <dbReference type="Proteomes" id="UP000265140"/>
    </source>
</evidence>
<dbReference type="PROSITE" id="PS51166">
    <property type="entry name" value="CBM20"/>
    <property type="match status" value="1"/>
</dbReference>
<dbReference type="SUPFAM" id="SSF49452">
    <property type="entry name" value="Starch-binding domain-like"/>
    <property type="match status" value="1"/>
</dbReference>
<dbReference type="PANTHER" id="PTHR15048">
    <property type="entry name" value="STARCH-BINDING DOMAIN-CONTAINING PROTEIN 1"/>
    <property type="match status" value="1"/>
</dbReference>
<accession>A0A3P9A724</accession>
<protein>
    <recommendedName>
        <fullName evidence="2">CBM20 domain-containing protein</fullName>
    </recommendedName>
</protein>
<dbReference type="OMA" id="VCDTEIQ"/>
<proteinExistence type="predicted"/>
<dbReference type="Gene3D" id="2.60.40.10">
    <property type="entry name" value="Immunoglobulins"/>
    <property type="match status" value="1"/>
</dbReference>
<keyword evidence="4" id="KW-1185">Reference proteome</keyword>
<reference evidence="3" key="3">
    <citation type="submission" date="2025-05" db="UniProtKB">
        <authorList>
            <consortium name="Ensembl"/>
        </authorList>
    </citation>
    <scope>IDENTIFICATION</scope>
</reference>
<sequence>MPPKNGNEQTIEEIPTTNEDEEPIGEIPVTSEDVEQISTNPTITNEDVGGIEDILTMPHVDLLCGTQKRLLECPGDYSTVCSNENLTDILTDNDLQEPGDLFDRKTKETENQPAHFGDVETDQFKPLDIEMASHVAAKVFSDVDLTEALPEHRCKAEMAGVKCPGVMTGPDAKEAPEETAAMTLTFTDVDKNLPDDLCVTEMEEIKYPEDMTSCVVFANQPQDEKLMSFSDTGLQSEIECVDYNRHCNVAVANALETRNLPELGSTDILKEPEHLLNMEEEVKCQDHAYCPSDDTENEEPVYVVENKEEGVECPFDEQIYQNPEHLGENHLESDPGLQEPHNVCHEETPEVEFIGANTDNVVEAIEDVLEVEPAVTLSDHDLQEPDNLCEAVKAEAPCPVRRLDVTTPVGLAIESQEESHDGTLPDAEKGPGMKVEDVECPEVGLRKAVSEMASVNDDVVIGCAVEGFMEAGDGDIVSKKEVEREDEESVDRLIEESYGKVEINIMEATMDCNEWMAVSGTDTQKHTDSIEFLGEMEQRQPIDPPDDLADSSKVREARIPLESLLGDLHGKKMAATLPIKLETVTLRFCIHYHTHSPQQELAVTGNQPELGSWKGFVPLERGPDGFWVSSVLLPVERQVEWKFVLVEDGLIKRWEECVNRCLETGSGGEEVMLHKWWGCL</sequence>
<dbReference type="Pfam" id="PF00686">
    <property type="entry name" value="CBM_20"/>
    <property type="match status" value="1"/>
</dbReference>
<evidence type="ECO:0000259" key="2">
    <source>
        <dbReference type="PROSITE" id="PS51166"/>
    </source>
</evidence>